<accession>A0AAV8X4D0</accession>
<dbReference type="Gene3D" id="3.30.420.10">
    <property type="entry name" value="Ribonuclease H-like superfamily/Ribonuclease H"/>
    <property type="match status" value="1"/>
</dbReference>
<evidence type="ECO:0000313" key="3">
    <source>
        <dbReference type="Proteomes" id="UP001162162"/>
    </source>
</evidence>
<organism evidence="2 3">
    <name type="scientific">Aromia moschata</name>
    <dbReference type="NCBI Taxonomy" id="1265417"/>
    <lineage>
        <taxon>Eukaryota</taxon>
        <taxon>Metazoa</taxon>
        <taxon>Ecdysozoa</taxon>
        <taxon>Arthropoda</taxon>
        <taxon>Hexapoda</taxon>
        <taxon>Insecta</taxon>
        <taxon>Pterygota</taxon>
        <taxon>Neoptera</taxon>
        <taxon>Endopterygota</taxon>
        <taxon>Coleoptera</taxon>
        <taxon>Polyphaga</taxon>
        <taxon>Cucujiformia</taxon>
        <taxon>Chrysomeloidea</taxon>
        <taxon>Cerambycidae</taxon>
        <taxon>Cerambycinae</taxon>
        <taxon>Callichromatini</taxon>
        <taxon>Aromia</taxon>
    </lineage>
</organism>
<dbReference type="InterPro" id="IPR036397">
    <property type="entry name" value="RNaseH_sf"/>
</dbReference>
<gene>
    <name evidence="2" type="ORF">NQ318_008414</name>
</gene>
<dbReference type="InterPro" id="IPR052709">
    <property type="entry name" value="Transposase-MT_Hybrid"/>
</dbReference>
<dbReference type="PANTHER" id="PTHR46060:SF1">
    <property type="entry name" value="MARINER MOS1 TRANSPOSASE-LIKE PROTEIN"/>
    <property type="match status" value="1"/>
</dbReference>
<dbReference type="PANTHER" id="PTHR46060">
    <property type="entry name" value="MARINER MOS1 TRANSPOSASE-LIKE PROTEIN"/>
    <property type="match status" value="1"/>
</dbReference>
<proteinExistence type="predicted"/>
<dbReference type="AlphaFoldDB" id="A0AAV8X4D0"/>
<evidence type="ECO:0008006" key="4">
    <source>
        <dbReference type="Google" id="ProtNLM"/>
    </source>
</evidence>
<dbReference type="EMBL" id="JAPWTK010001264">
    <property type="protein sequence ID" value="KAJ8933231.1"/>
    <property type="molecule type" value="Genomic_DNA"/>
</dbReference>
<dbReference type="GO" id="GO:0003676">
    <property type="term" value="F:nucleic acid binding"/>
    <property type="evidence" value="ECO:0007669"/>
    <property type="project" value="InterPro"/>
</dbReference>
<reference evidence="2" key="1">
    <citation type="journal article" date="2023" name="Insect Mol. Biol.">
        <title>Genome sequencing provides insights into the evolution of gene families encoding plant cell wall-degrading enzymes in longhorned beetles.</title>
        <authorList>
            <person name="Shin N.R."/>
            <person name="Okamura Y."/>
            <person name="Kirsch R."/>
            <person name="Pauchet Y."/>
        </authorList>
    </citation>
    <scope>NUCLEOTIDE SEQUENCE</scope>
    <source>
        <strain evidence="2">AMC_N1</strain>
    </source>
</reference>
<dbReference type="Proteomes" id="UP001162162">
    <property type="component" value="Unassembled WGS sequence"/>
</dbReference>
<keyword evidence="3" id="KW-1185">Reference proteome</keyword>
<comment type="caution">
    <text evidence="2">The sequence shown here is derived from an EMBL/GenBank/DDBJ whole genome shotgun (WGS) entry which is preliminary data.</text>
</comment>
<evidence type="ECO:0000256" key="1">
    <source>
        <dbReference type="SAM" id="MobiDB-lite"/>
    </source>
</evidence>
<evidence type="ECO:0000313" key="2">
    <source>
        <dbReference type="EMBL" id="KAJ8933231.1"/>
    </source>
</evidence>
<feature type="region of interest" description="Disordered" evidence="1">
    <location>
        <begin position="20"/>
        <end position="39"/>
    </location>
</feature>
<protein>
    <recommendedName>
        <fullName evidence="4">Mos1 transposase HTH domain-containing protein</fullName>
    </recommendedName>
</protein>
<name>A0AAV8X4D0_9CUCU</name>
<sequence>MFIRTHVFEWFKRFKEGRETTEDYPRPGRPSTSKTDENVEKIEDEDPICGRPNPGRFTKTMQRPILLCLSKAFFCKIRHYCVGTSIMLARPSPLFFLFPKVKSALKGTRFECVEAVKAKAAEVLNQLIEADFQLCFQQWKSRMERCRNRQRHSPKAIAKCTLKAKKVVTGH</sequence>